<feature type="signal peptide" evidence="1">
    <location>
        <begin position="1"/>
        <end position="24"/>
    </location>
</feature>
<dbReference type="EMBL" id="JAFNEN010000032">
    <property type="protein sequence ID" value="KAG8199074.1"/>
    <property type="molecule type" value="Genomic_DNA"/>
</dbReference>
<accession>A0AAV6VTN7</accession>
<proteinExistence type="predicted"/>
<dbReference type="AlphaFoldDB" id="A0AAV6VTN7"/>
<evidence type="ECO:0000313" key="2">
    <source>
        <dbReference type="EMBL" id="KAG8199074.1"/>
    </source>
</evidence>
<protein>
    <recommendedName>
        <fullName evidence="4">Secreted protein</fullName>
    </recommendedName>
</protein>
<sequence length="167" mass="18937">MIHLGFIVSGKLVYFFYILVLCSATEDDVCKESYPTHCFADVPEVPLDFPVSEDALDKICSTLLPRIKCVLDYKKKCPNTVLDGSGLDENLYEIYVLLVKACDKDSELNKGLSTHLPCIEKNIQSHVAACEPMVKEVLEEMTSHLNLSWYSEDVFPTDEERDKYICT</sequence>
<reference evidence="2 3" key="1">
    <citation type="journal article" date="2022" name="Nat. Ecol. Evol.">
        <title>A masculinizing supergene underlies an exaggerated male reproductive morph in a spider.</title>
        <authorList>
            <person name="Hendrickx F."/>
            <person name="De Corte Z."/>
            <person name="Sonet G."/>
            <person name="Van Belleghem S.M."/>
            <person name="Kostlbacher S."/>
            <person name="Vangestel C."/>
        </authorList>
    </citation>
    <scope>NUCLEOTIDE SEQUENCE [LARGE SCALE GENOMIC DNA]</scope>
    <source>
        <strain evidence="2">W744_W776</strain>
    </source>
</reference>
<gene>
    <name evidence="2" type="ORF">JTE90_021084</name>
</gene>
<dbReference type="Proteomes" id="UP000827092">
    <property type="component" value="Unassembled WGS sequence"/>
</dbReference>
<organism evidence="2 3">
    <name type="scientific">Oedothorax gibbosus</name>
    <dbReference type="NCBI Taxonomy" id="931172"/>
    <lineage>
        <taxon>Eukaryota</taxon>
        <taxon>Metazoa</taxon>
        <taxon>Ecdysozoa</taxon>
        <taxon>Arthropoda</taxon>
        <taxon>Chelicerata</taxon>
        <taxon>Arachnida</taxon>
        <taxon>Araneae</taxon>
        <taxon>Araneomorphae</taxon>
        <taxon>Entelegynae</taxon>
        <taxon>Araneoidea</taxon>
        <taxon>Linyphiidae</taxon>
        <taxon>Erigoninae</taxon>
        <taxon>Oedothorax</taxon>
    </lineage>
</organism>
<feature type="chain" id="PRO_5043944451" description="Secreted protein" evidence="1">
    <location>
        <begin position="25"/>
        <end position="167"/>
    </location>
</feature>
<keyword evidence="3" id="KW-1185">Reference proteome</keyword>
<name>A0AAV6VTN7_9ARAC</name>
<evidence type="ECO:0000256" key="1">
    <source>
        <dbReference type="SAM" id="SignalP"/>
    </source>
</evidence>
<evidence type="ECO:0008006" key="4">
    <source>
        <dbReference type="Google" id="ProtNLM"/>
    </source>
</evidence>
<evidence type="ECO:0000313" key="3">
    <source>
        <dbReference type="Proteomes" id="UP000827092"/>
    </source>
</evidence>
<keyword evidence="1" id="KW-0732">Signal</keyword>
<comment type="caution">
    <text evidence="2">The sequence shown here is derived from an EMBL/GenBank/DDBJ whole genome shotgun (WGS) entry which is preliminary data.</text>
</comment>